<keyword evidence="4" id="KW-0808">Transferase</keyword>
<protein>
    <submittedName>
        <fullName evidence="4">Acetyltransferase</fullName>
    </submittedName>
</protein>
<dbReference type="RefSeq" id="WP_100201828.1">
    <property type="nucleotide sequence ID" value="NZ_PGGW01000039.1"/>
</dbReference>
<keyword evidence="5" id="KW-1185">Reference proteome</keyword>
<sequence length="326" mass="35247">MKRTPTRTRIRPRAEIRAGARTGARAGEVRHWDDGSLDLDAYLARIGHTGDLSPTPATLRALHRAHITAVPFENLEIVLGRPVLLGVPALQDKLVRRARGGYCYEHSRLFAAVLERLGFGVTALSSRVDMGKGRPEAATHAVLRVATAETARTGQVWLCDAGFGSGPLEPVELADGAGVATGGRAFRLARRTSELGTGEWVLRERRAAGAPGEEWRELHSFVPVPQYPVDWEVGNHYVSTHPDSPFTGRPVVLRNGPDVRHGLYGTTLVSTRADGSRRVRELEPHEVPGVLADTFGIVPAADDTKALVTVLERLSVPRTAEGAARG</sequence>
<evidence type="ECO:0000313" key="3">
    <source>
        <dbReference type="EMBL" id="PJE97029.1"/>
    </source>
</evidence>
<dbReference type="PRINTS" id="PR01543">
    <property type="entry name" value="ANATRNSFRASE"/>
</dbReference>
<dbReference type="PANTHER" id="PTHR11786">
    <property type="entry name" value="N-HYDROXYARYLAMINE O-ACETYLTRANSFERASE"/>
    <property type="match status" value="1"/>
</dbReference>
<dbReference type="Gene3D" id="3.30.2140.10">
    <property type="entry name" value="Arylamine N-acetyltransferase"/>
    <property type="match status" value="1"/>
</dbReference>
<dbReference type="Proteomes" id="UP000230407">
    <property type="component" value="Unassembled WGS sequence"/>
</dbReference>
<accession>A0A2M8M0K4</accession>
<dbReference type="EMBL" id="PGGW01000039">
    <property type="protein sequence ID" value="PJE97738.1"/>
    <property type="molecule type" value="Genomic_DNA"/>
</dbReference>
<evidence type="ECO:0000256" key="1">
    <source>
        <dbReference type="ARBA" id="ARBA00006547"/>
    </source>
</evidence>
<dbReference type="InterPro" id="IPR001447">
    <property type="entry name" value="Arylamine_N-AcTrfase"/>
</dbReference>
<dbReference type="AlphaFoldDB" id="A0A2M8M0K4"/>
<dbReference type="Pfam" id="PF00797">
    <property type="entry name" value="Acetyltransf_2"/>
    <property type="match status" value="1"/>
</dbReference>
<dbReference type="InterPro" id="IPR038765">
    <property type="entry name" value="Papain-like_cys_pep_sf"/>
</dbReference>
<dbReference type="GO" id="GO:0016407">
    <property type="term" value="F:acetyltransferase activity"/>
    <property type="evidence" value="ECO:0007669"/>
    <property type="project" value="InterPro"/>
</dbReference>
<comment type="caution">
    <text evidence="4">The sequence shown here is derived from an EMBL/GenBank/DDBJ whole genome shotgun (WGS) entry which is preliminary data.</text>
</comment>
<organism evidence="4 5">
    <name type="scientific">Streptomyces carminius</name>
    <dbReference type="NCBI Taxonomy" id="2665496"/>
    <lineage>
        <taxon>Bacteria</taxon>
        <taxon>Bacillati</taxon>
        <taxon>Actinomycetota</taxon>
        <taxon>Actinomycetes</taxon>
        <taxon>Kitasatosporales</taxon>
        <taxon>Streptomycetaceae</taxon>
        <taxon>Streptomyces</taxon>
    </lineage>
</organism>
<reference evidence="4 5" key="1">
    <citation type="submission" date="2017-11" db="EMBL/GenBank/DDBJ databases">
        <title>Streptomyces carmine sp. nov., a novel actinomycete isolated from Sophora alopecuroides in Xinjiang, China.</title>
        <authorList>
            <person name="Wang Y."/>
            <person name="Luo X."/>
            <person name="Wan C."/>
            <person name="Zhang L."/>
        </authorList>
    </citation>
    <scope>NUCLEOTIDE SEQUENCE [LARGE SCALE GENOMIC DNA]</scope>
    <source>
        <strain evidence="4 5">TRM SA0054</strain>
    </source>
</reference>
<evidence type="ECO:0000256" key="2">
    <source>
        <dbReference type="RuleBase" id="RU003452"/>
    </source>
</evidence>
<dbReference type="Gene3D" id="2.40.128.150">
    <property type="entry name" value="Cysteine proteinases"/>
    <property type="match status" value="1"/>
</dbReference>
<dbReference type="EMBL" id="PGGW01000050">
    <property type="protein sequence ID" value="PJE97029.1"/>
    <property type="molecule type" value="Genomic_DNA"/>
</dbReference>
<evidence type="ECO:0000313" key="5">
    <source>
        <dbReference type="Proteomes" id="UP000230407"/>
    </source>
</evidence>
<comment type="similarity">
    <text evidence="1 2">Belongs to the arylamine N-acetyltransferase family.</text>
</comment>
<dbReference type="PANTHER" id="PTHR11786:SF0">
    <property type="entry name" value="ARYLAMINE N-ACETYLTRANSFERASE 4-RELATED"/>
    <property type="match status" value="1"/>
</dbReference>
<evidence type="ECO:0000313" key="4">
    <source>
        <dbReference type="EMBL" id="PJE97738.1"/>
    </source>
</evidence>
<proteinExistence type="inferred from homology"/>
<name>A0A2M8M0K4_9ACTN</name>
<dbReference type="SUPFAM" id="SSF54001">
    <property type="entry name" value="Cysteine proteinases"/>
    <property type="match status" value="1"/>
</dbReference>
<gene>
    <name evidence="4" type="ORF">CUT44_11485</name>
    <name evidence="3" type="ORF">CUT44_14740</name>
</gene>